<keyword evidence="1" id="KW-0175">Coiled coil</keyword>
<accession>A0A2I0J7V8</accession>
<evidence type="ECO:0000313" key="3">
    <source>
        <dbReference type="EMBL" id="PKI52123.1"/>
    </source>
</evidence>
<organism evidence="3 4">
    <name type="scientific">Punica granatum</name>
    <name type="common">Pomegranate</name>
    <dbReference type="NCBI Taxonomy" id="22663"/>
    <lineage>
        <taxon>Eukaryota</taxon>
        <taxon>Viridiplantae</taxon>
        <taxon>Streptophyta</taxon>
        <taxon>Embryophyta</taxon>
        <taxon>Tracheophyta</taxon>
        <taxon>Spermatophyta</taxon>
        <taxon>Magnoliopsida</taxon>
        <taxon>eudicotyledons</taxon>
        <taxon>Gunneridae</taxon>
        <taxon>Pentapetalae</taxon>
        <taxon>rosids</taxon>
        <taxon>malvids</taxon>
        <taxon>Myrtales</taxon>
        <taxon>Lythraceae</taxon>
        <taxon>Punica</taxon>
    </lineage>
</organism>
<protein>
    <submittedName>
        <fullName evidence="3">Uncharacterized protein</fullName>
    </submittedName>
</protein>
<proteinExistence type="predicted"/>
<dbReference type="STRING" id="22663.A0A2I0J7V8"/>
<feature type="region of interest" description="Disordered" evidence="2">
    <location>
        <begin position="326"/>
        <end position="455"/>
    </location>
</feature>
<sequence length="590" mass="66282">MDIGDSTVDRGGIVLCYCRVLALRMNSNTIANQGHSFYRWEREGMMVTTSFGRGGERNDVAVQLGEGSGARTTSFWAGYVVMDVKLEEVEINDDAELLVQKGPEDHGCIELGERVERIEERCTTLECEIERVNGNCKALEAINRALEVEKHEIGTELLDLRRENREPKGRIAWLENERKGSHGKDAKPDALSKFVDLTAAEEEEDTVFQLMIENKALECEKQKAERDAEFWKGKFEELVLWVSQKDEQILEELFQSPDFPGLSLRKEIMDLKKKLCGAVESNLGAQVRRQLVFEAEDGTTRKISPSTPGITKPVITSTINIYDSDDDVERDTVHRPSYTCVRNQGNSKSSDSARDISSVPTPKRKRATRVVSSDSDSDDDDHVPISRLKKLHVSELSNNGAEHSRVISTTVEVDEDDDSELEDVESDSEGESLDGFIVSDGDDASTGSEAVSDSETDFEDVISTIRRKRDCKSSEWKFEGDMLAAFGKVPELCMKAVCALYRQQTADERVSKETFYCNGRGFSKFDALRGSNLGHFLTEGDPEGDLKKSVEELKEHDPKAVELCRSLATHYSKQLFEIYQKKEDPLFLPH</sequence>
<name>A0A2I0J7V8_PUNGR</name>
<dbReference type="PANTHER" id="PTHR34380:SF8">
    <property type="entry name" value="DNA DOUBLE-STRAND BREAK REPAIR RAD50 ATPASE"/>
    <property type="match status" value="1"/>
</dbReference>
<evidence type="ECO:0000256" key="2">
    <source>
        <dbReference type="SAM" id="MobiDB-lite"/>
    </source>
</evidence>
<feature type="coiled-coil region" evidence="1">
    <location>
        <begin position="108"/>
        <end position="149"/>
    </location>
</feature>
<reference evidence="3 4" key="1">
    <citation type="submission" date="2017-11" db="EMBL/GenBank/DDBJ databases">
        <title>De-novo sequencing of pomegranate (Punica granatum L.) genome.</title>
        <authorList>
            <person name="Akparov Z."/>
            <person name="Amiraslanov A."/>
            <person name="Hajiyeva S."/>
            <person name="Abbasov M."/>
            <person name="Kaur K."/>
            <person name="Hamwieh A."/>
            <person name="Solovyev V."/>
            <person name="Salamov A."/>
            <person name="Braich B."/>
            <person name="Kosarev P."/>
            <person name="Mahmoud A."/>
            <person name="Hajiyev E."/>
            <person name="Babayeva S."/>
            <person name="Izzatullayeva V."/>
            <person name="Mammadov A."/>
            <person name="Mammadov A."/>
            <person name="Sharifova S."/>
            <person name="Ojaghi J."/>
            <person name="Eynullazada K."/>
            <person name="Bayramov B."/>
            <person name="Abdulazimova A."/>
            <person name="Shahmuradov I."/>
        </authorList>
    </citation>
    <scope>NUCLEOTIDE SEQUENCE [LARGE SCALE GENOMIC DNA]</scope>
    <source>
        <strain evidence="4">cv. AG2017</strain>
        <tissue evidence="3">Leaf</tissue>
    </source>
</reference>
<feature type="compositionally biased region" description="Polar residues" evidence="2">
    <location>
        <begin position="395"/>
        <end position="411"/>
    </location>
</feature>
<gene>
    <name evidence="3" type="ORF">CRG98_027539</name>
</gene>
<evidence type="ECO:0000256" key="1">
    <source>
        <dbReference type="SAM" id="Coils"/>
    </source>
</evidence>
<feature type="compositionally biased region" description="Low complexity" evidence="2">
    <location>
        <begin position="347"/>
        <end position="358"/>
    </location>
</feature>
<keyword evidence="4" id="KW-1185">Reference proteome</keyword>
<dbReference type="PANTHER" id="PTHR34380">
    <property type="entry name" value="BNAA03G12380D PROTEIN"/>
    <property type="match status" value="1"/>
</dbReference>
<dbReference type="Proteomes" id="UP000233551">
    <property type="component" value="Unassembled WGS sequence"/>
</dbReference>
<feature type="compositionally biased region" description="Acidic residues" evidence="2">
    <location>
        <begin position="412"/>
        <end position="432"/>
    </location>
</feature>
<comment type="caution">
    <text evidence="3">The sequence shown here is derived from an EMBL/GenBank/DDBJ whole genome shotgun (WGS) entry which is preliminary data.</text>
</comment>
<evidence type="ECO:0000313" key="4">
    <source>
        <dbReference type="Proteomes" id="UP000233551"/>
    </source>
</evidence>
<feature type="coiled-coil region" evidence="1">
    <location>
        <begin position="200"/>
        <end position="234"/>
    </location>
</feature>
<dbReference type="AlphaFoldDB" id="A0A2I0J7V8"/>
<dbReference type="EMBL" id="PGOL01001975">
    <property type="protein sequence ID" value="PKI52123.1"/>
    <property type="molecule type" value="Genomic_DNA"/>
</dbReference>